<dbReference type="SMART" id="SM00199">
    <property type="entry name" value="SCY"/>
    <property type="match status" value="1"/>
</dbReference>
<evidence type="ECO:0000313" key="6">
    <source>
        <dbReference type="Ensembl" id="ENSPLAP00000019809.1"/>
    </source>
</evidence>
<dbReference type="PANTHER" id="PTHR12015:SF190">
    <property type="entry name" value="C-C MOTIF CHEMOKINE"/>
    <property type="match status" value="1"/>
</dbReference>
<dbReference type="PROSITE" id="PS00472">
    <property type="entry name" value="SMALL_CYTOKINES_CC"/>
    <property type="match status" value="1"/>
</dbReference>
<dbReference type="Proteomes" id="UP000261500">
    <property type="component" value="Unplaced"/>
</dbReference>
<dbReference type="GeneTree" id="ENSGT00940000177308"/>
<dbReference type="InterPro" id="IPR001811">
    <property type="entry name" value="Chemokine_IL8-like_dom"/>
</dbReference>
<dbReference type="InterPro" id="IPR036048">
    <property type="entry name" value="Interleukin_8-like_sf"/>
</dbReference>
<sequence>KNQIHKALVTATLVALCVLATNTHAAYTFCCRRYVHRKIPFSEIKGFSVQRSTVLCPINAIIFHTNKGNRCADSTQEWVMDYVSYILKSEECHKVLFICGLQCGLWFW</sequence>
<dbReference type="CDD" id="cd00169">
    <property type="entry name" value="Chemokine"/>
    <property type="match status" value="1"/>
</dbReference>
<dbReference type="AlphaFoldDB" id="A0A3B3V4G5"/>
<evidence type="ECO:0000313" key="7">
    <source>
        <dbReference type="Proteomes" id="UP000261500"/>
    </source>
</evidence>
<keyword evidence="4" id="KW-0732">Signal</keyword>
<proteinExistence type="inferred from homology"/>
<reference evidence="6" key="1">
    <citation type="submission" date="2025-08" db="UniProtKB">
        <authorList>
            <consortium name="Ensembl"/>
        </authorList>
    </citation>
    <scope>IDENTIFICATION</scope>
</reference>
<dbReference type="SUPFAM" id="SSF54117">
    <property type="entry name" value="Interleukin 8-like chemokines"/>
    <property type="match status" value="1"/>
</dbReference>
<dbReference type="InterPro" id="IPR000827">
    <property type="entry name" value="Chemokine_CC_CS"/>
</dbReference>
<evidence type="ECO:0000256" key="2">
    <source>
        <dbReference type="ARBA" id="ARBA00022514"/>
    </source>
</evidence>
<dbReference type="InterPro" id="IPR039809">
    <property type="entry name" value="Chemokine_b/g/d"/>
</dbReference>
<dbReference type="GO" id="GO:0006955">
    <property type="term" value="P:immune response"/>
    <property type="evidence" value="ECO:0007669"/>
    <property type="project" value="InterPro"/>
</dbReference>
<organism evidence="6 7">
    <name type="scientific">Poecilia latipinna</name>
    <name type="common">sailfin molly</name>
    <dbReference type="NCBI Taxonomy" id="48699"/>
    <lineage>
        <taxon>Eukaryota</taxon>
        <taxon>Metazoa</taxon>
        <taxon>Chordata</taxon>
        <taxon>Craniata</taxon>
        <taxon>Vertebrata</taxon>
        <taxon>Euteleostomi</taxon>
        <taxon>Actinopterygii</taxon>
        <taxon>Neopterygii</taxon>
        <taxon>Teleostei</taxon>
        <taxon>Neoteleostei</taxon>
        <taxon>Acanthomorphata</taxon>
        <taxon>Ovalentaria</taxon>
        <taxon>Atherinomorphae</taxon>
        <taxon>Cyprinodontiformes</taxon>
        <taxon>Poeciliidae</taxon>
        <taxon>Poeciliinae</taxon>
        <taxon>Poecilia</taxon>
    </lineage>
</organism>
<accession>A0A3B3V4G5</accession>
<reference evidence="6" key="2">
    <citation type="submission" date="2025-09" db="UniProtKB">
        <authorList>
            <consortium name="Ensembl"/>
        </authorList>
    </citation>
    <scope>IDENTIFICATION</scope>
</reference>
<feature type="signal peptide" evidence="4">
    <location>
        <begin position="1"/>
        <end position="25"/>
    </location>
</feature>
<dbReference type="Pfam" id="PF00048">
    <property type="entry name" value="IL8"/>
    <property type="match status" value="1"/>
</dbReference>
<keyword evidence="2 4" id="KW-0202">Cytokine</keyword>
<feature type="domain" description="Chemokine interleukin-8-like" evidence="5">
    <location>
        <begin position="27"/>
        <end position="86"/>
    </location>
</feature>
<dbReference type="PANTHER" id="PTHR12015">
    <property type="entry name" value="SMALL INDUCIBLE CYTOKINE A"/>
    <property type="match status" value="1"/>
</dbReference>
<keyword evidence="7" id="KW-1185">Reference proteome</keyword>
<evidence type="ECO:0000256" key="1">
    <source>
        <dbReference type="ARBA" id="ARBA00010868"/>
    </source>
</evidence>
<dbReference type="GO" id="GO:0005615">
    <property type="term" value="C:extracellular space"/>
    <property type="evidence" value="ECO:0007669"/>
    <property type="project" value="UniProtKB-KW"/>
</dbReference>
<feature type="chain" id="PRO_5017104411" description="C-C motif chemokine" evidence="4">
    <location>
        <begin position="26"/>
        <end position="108"/>
    </location>
</feature>
<comment type="similarity">
    <text evidence="1 4">Belongs to the intercrine beta (chemokine CC) family.</text>
</comment>
<keyword evidence="4" id="KW-0964">Secreted</keyword>
<keyword evidence="4" id="KW-0145">Chemotaxis</keyword>
<dbReference type="Ensembl" id="ENSPLAT00000015125.1">
    <property type="protein sequence ID" value="ENSPLAP00000019809.1"/>
    <property type="gene ID" value="ENSPLAG00000002226.1"/>
</dbReference>
<evidence type="ECO:0000256" key="3">
    <source>
        <dbReference type="ARBA" id="ARBA00023157"/>
    </source>
</evidence>
<dbReference type="GO" id="GO:0008009">
    <property type="term" value="F:chemokine activity"/>
    <property type="evidence" value="ECO:0007669"/>
    <property type="project" value="InterPro"/>
</dbReference>
<dbReference type="Gene3D" id="2.40.50.40">
    <property type="match status" value="1"/>
</dbReference>
<comment type="subcellular location">
    <subcellularLocation>
        <location evidence="4">Secreted</location>
    </subcellularLocation>
</comment>
<protein>
    <recommendedName>
        <fullName evidence="4">C-C motif chemokine</fullName>
    </recommendedName>
</protein>
<evidence type="ECO:0000256" key="4">
    <source>
        <dbReference type="RuleBase" id="RU361150"/>
    </source>
</evidence>
<keyword evidence="3" id="KW-1015">Disulfide bond</keyword>
<name>A0A3B3V4G5_9TELE</name>
<evidence type="ECO:0000259" key="5">
    <source>
        <dbReference type="SMART" id="SM00199"/>
    </source>
</evidence>